<organism evidence="1 2">
    <name type="scientific">Ramlibacter agri</name>
    <dbReference type="NCBI Taxonomy" id="2728837"/>
    <lineage>
        <taxon>Bacteria</taxon>
        <taxon>Pseudomonadati</taxon>
        <taxon>Pseudomonadota</taxon>
        <taxon>Betaproteobacteria</taxon>
        <taxon>Burkholderiales</taxon>
        <taxon>Comamonadaceae</taxon>
        <taxon>Ramlibacter</taxon>
    </lineage>
</organism>
<keyword evidence="2" id="KW-1185">Reference proteome</keyword>
<dbReference type="Proteomes" id="UP000541185">
    <property type="component" value="Unassembled WGS sequence"/>
</dbReference>
<evidence type="ECO:0008006" key="3">
    <source>
        <dbReference type="Google" id="ProtNLM"/>
    </source>
</evidence>
<evidence type="ECO:0000313" key="1">
    <source>
        <dbReference type="EMBL" id="NML44226.1"/>
    </source>
</evidence>
<name>A0A848GZU4_9BURK</name>
<evidence type="ECO:0000313" key="2">
    <source>
        <dbReference type="Proteomes" id="UP000541185"/>
    </source>
</evidence>
<protein>
    <recommendedName>
        <fullName evidence="3">Lipocalin-like domain-containing protein</fullName>
    </recommendedName>
</protein>
<proteinExistence type="predicted"/>
<reference evidence="1 2" key="1">
    <citation type="submission" date="2020-04" db="EMBL/GenBank/DDBJ databases">
        <title>Ramlibacter sp. G-1-2-2 isolated from soil.</title>
        <authorList>
            <person name="Dahal R.H."/>
        </authorList>
    </citation>
    <scope>NUCLEOTIDE SEQUENCE [LARGE SCALE GENOMIC DNA]</scope>
    <source>
        <strain evidence="1 2">G-1-2-2</strain>
    </source>
</reference>
<sequence>MRTSWSVIAILAALVVLASAFQGALRSTPDAGEDDGELLQGTWLREYSDQGTTIRRVLDLEPSGAFHEAVRVVQPSGGVARFAHEGTWHYDGTNLKRHYTLVNGKPPSRLNVPFATFQVTFDSPNEFTGVDHVHKVEVRYERVPAGTEP</sequence>
<dbReference type="RefSeq" id="WP_169418373.1">
    <property type="nucleotide sequence ID" value="NZ_JABBFX010000001.1"/>
</dbReference>
<dbReference type="EMBL" id="JABBFX010000001">
    <property type="protein sequence ID" value="NML44226.1"/>
    <property type="molecule type" value="Genomic_DNA"/>
</dbReference>
<comment type="caution">
    <text evidence="1">The sequence shown here is derived from an EMBL/GenBank/DDBJ whole genome shotgun (WGS) entry which is preliminary data.</text>
</comment>
<accession>A0A848GZU4</accession>
<dbReference type="AlphaFoldDB" id="A0A848GZU4"/>
<gene>
    <name evidence="1" type="ORF">HHL11_10730</name>
</gene>